<evidence type="ECO:0000313" key="2">
    <source>
        <dbReference type="EMBL" id="ETO75508.1"/>
    </source>
</evidence>
<sequence>MKMSTSDINRYLSKQLGGSQNILKQVLASTTLERTKTILDAFADGDAGNDVLFVQDQMDITCVIAMQTSIQKKSWGDTTSRRNDGNGRGIPVIDS</sequence>
<proteinExistence type="predicted"/>
<dbReference type="AlphaFoldDB" id="A0A081A9E7"/>
<dbReference type="OrthoDB" id="10408431at2759"/>
<name>A0A081A9E7_PHYNI</name>
<gene>
    <name evidence="2" type="ORF">F444_08913</name>
</gene>
<reference evidence="2 3" key="1">
    <citation type="submission" date="2013-11" db="EMBL/GenBank/DDBJ databases">
        <title>The Genome Sequence of Phytophthora parasitica P1976.</title>
        <authorList>
            <consortium name="The Broad Institute Genomics Platform"/>
            <person name="Russ C."/>
            <person name="Tyler B."/>
            <person name="Panabieres F."/>
            <person name="Shan W."/>
            <person name="Tripathy S."/>
            <person name="Grunwald N."/>
            <person name="Machado M."/>
            <person name="Johnson C.S."/>
            <person name="Walker B."/>
            <person name="Young S."/>
            <person name="Zeng Q."/>
            <person name="Gargeya S."/>
            <person name="Fitzgerald M."/>
            <person name="Haas B."/>
            <person name="Abouelleil A."/>
            <person name="Allen A.W."/>
            <person name="Alvarado L."/>
            <person name="Arachchi H.M."/>
            <person name="Berlin A.M."/>
            <person name="Chapman S.B."/>
            <person name="Gainer-Dewar J."/>
            <person name="Goldberg J."/>
            <person name="Griggs A."/>
            <person name="Gujja S."/>
            <person name="Hansen M."/>
            <person name="Howarth C."/>
            <person name="Imamovic A."/>
            <person name="Ireland A."/>
            <person name="Larimer J."/>
            <person name="McCowan C."/>
            <person name="Murphy C."/>
            <person name="Pearson M."/>
            <person name="Poon T.W."/>
            <person name="Priest M."/>
            <person name="Roberts A."/>
            <person name="Saif S."/>
            <person name="Shea T."/>
            <person name="Sisk P."/>
            <person name="Sykes S."/>
            <person name="Wortman J."/>
            <person name="Nusbaum C."/>
            <person name="Birren B."/>
        </authorList>
    </citation>
    <scope>NUCLEOTIDE SEQUENCE [LARGE SCALE GENOMIC DNA]</scope>
    <source>
        <strain evidence="2 3">P1976</strain>
    </source>
</reference>
<feature type="region of interest" description="Disordered" evidence="1">
    <location>
        <begin position="71"/>
        <end position="95"/>
    </location>
</feature>
<dbReference type="Proteomes" id="UP000028582">
    <property type="component" value="Unassembled WGS sequence"/>
</dbReference>
<organism evidence="2 3">
    <name type="scientific">Phytophthora nicotianae P1976</name>
    <dbReference type="NCBI Taxonomy" id="1317066"/>
    <lineage>
        <taxon>Eukaryota</taxon>
        <taxon>Sar</taxon>
        <taxon>Stramenopiles</taxon>
        <taxon>Oomycota</taxon>
        <taxon>Peronosporomycetes</taxon>
        <taxon>Peronosporales</taxon>
        <taxon>Peronosporaceae</taxon>
        <taxon>Phytophthora</taxon>
    </lineage>
</organism>
<accession>A0A081A9E7</accession>
<evidence type="ECO:0000256" key="1">
    <source>
        <dbReference type="SAM" id="MobiDB-lite"/>
    </source>
</evidence>
<protein>
    <submittedName>
        <fullName evidence="2">Uncharacterized protein</fullName>
    </submittedName>
</protein>
<comment type="caution">
    <text evidence="2">The sequence shown here is derived from an EMBL/GenBank/DDBJ whole genome shotgun (WGS) entry which is preliminary data.</text>
</comment>
<dbReference type="EMBL" id="ANJA01001658">
    <property type="protein sequence ID" value="ETO75508.1"/>
    <property type="molecule type" value="Genomic_DNA"/>
</dbReference>
<evidence type="ECO:0000313" key="3">
    <source>
        <dbReference type="Proteomes" id="UP000028582"/>
    </source>
</evidence>